<protein>
    <submittedName>
        <fullName evidence="1">Uncharacterized protein</fullName>
    </submittedName>
</protein>
<gene>
    <name evidence="1" type="ORF">CYMTET_54056</name>
</gene>
<dbReference type="EMBL" id="LGRX02035220">
    <property type="protein sequence ID" value="KAK3235792.1"/>
    <property type="molecule type" value="Genomic_DNA"/>
</dbReference>
<reference evidence="1 2" key="1">
    <citation type="journal article" date="2015" name="Genome Biol. Evol.">
        <title>Comparative Genomics of a Bacterivorous Green Alga Reveals Evolutionary Causalities and Consequences of Phago-Mixotrophic Mode of Nutrition.</title>
        <authorList>
            <person name="Burns J.A."/>
            <person name="Paasch A."/>
            <person name="Narechania A."/>
            <person name="Kim E."/>
        </authorList>
    </citation>
    <scope>NUCLEOTIDE SEQUENCE [LARGE SCALE GENOMIC DNA]</scope>
    <source>
        <strain evidence="1 2">PLY_AMNH</strain>
    </source>
</reference>
<keyword evidence="2" id="KW-1185">Reference proteome</keyword>
<organism evidence="1 2">
    <name type="scientific">Cymbomonas tetramitiformis</name>
    <dbReference type="NCBI Taxonomy" id="36881"/>
    <lineage>
        <taxon>Eukaryota</taxon>
        <taxon>Viridiplantae</taxon>
        <taxon>Chlorophyta</taxon>
        <taxon>Pyramimonadophyceae</taxon>
        <taxon>Pyramimonadales</taxon>
        <taxon>Pyramimonadaceae</taxon>
        <taxon>Cymbomonas</taxon>
    </lineage>
</organism>
<dbReference type="AlphaFoldDB" id="A0AAE0EQ06"/>
<comment type="caution">
    <text evidence="1">The sequence shown here is derived from an EMBL/GenBank/DDBJ whole genome shotgun (WGS) entry which is preliminary data.</text>
</comment>
<name>A0AAE0EQ06_9CHLO</name>
<sequence length="81" mass="9012">MVMLPFQVLGEREQARRRSRPSNTVLLLLLCVTYTSHANGCLLRPPSTYQLCMTKVGDGGALCPSAVRDNSVLRHLSKRAR</sequence>
<evidence type="ECO:0000313" key="1">
    <source>
        <dbReference type="EMBL" id="KAK3235792.1"/>
    </source>
</evidence>
<evidence type="ECO:0000313" key="2">
    <source>
        <dbReference type="Proteomes" id="UP001190700"/>
    </source>
</evidence>
<proteinExistence type="predicted"/>
<dbReference type="Proteomes" id="UP001190700">
    <property type="component" value="Unassembled WGS sequence"/>
</dbReference>
<accession>A0AAE0EQ06</accession>